<dbReference type="GO" id="GO:0005737">
    <property type="term" value="C:cytoplasm"/>
    <property type="evidence" value="ECO:0007669"/>
    <property type="project" value="TreeGrafter"/>
</dbReference>
<feature type="non-terminal residue" evidence="5">
    <location>
        <position position="232"/>
    </location>
</feature>
<reference evidence="5 6" key="1">
    <citation type="journal article" date="2013" name="Curr. Biol.">
        <title>The Genome of the Foraminiferan Reticulomyxa filosa.</title>
        <authorList>
            <person name="Glockner G."/>
            <person name="Hulsmann N."/>
            <person name="Schleicher M."/>
            <person name="Noegel A.A."/>
            <person name="Eichinger L."/>
            <person name="Gallinger C."/>
            <person name="Pawlowski J."/>
            <person name="Sierra R."/>
            <person name="Euteneuer U."/>
            <person name="Pillet L."/>
            <person name="Moustafa A."/>
            <person name="Platzer M."/>
            <person name="Groth M."/>
            <person name="Szafranski K."/>
            <person name="Schliwa M."/>
        </authorList>
    </citation>
    <scope>NUCLEOTIDE SEQUENCE [LARGE SCALE GENOMIC DNA]</scope>
</reference>
<dbReference type="EMBL" id="ASPP01014079">
    <property type="protein sequence ID" value="ETO19068.1"/>
    <property type="molecule type" value="Genomic_DNA"/>
</dbReference>
<keyword evidence="2" id="KW-0677">Repeat</keyword>
<comment type="caution">
    <text evidence="5">The sequence shown here is derived from an EMBL/GenBank/DDBJ whole genome shotgun (WGS) entry which is preliminary data.</text>
</comment>
<evidence type="ECO:0000256" key="3">
    <source>
        <dbReference type="SAM" id="Phobius"/>
    </source>
</evidence>
<name>X6MZI5_RETFI</name>
<dbReference type="GO" id="GO:0030674">
    <property type="term" value="F:protein-macromolecule adaptor activity"/>
    <property type="evidence" value="ECO:0007669"/>
    <property type="project" value="TreeGrafter"/>
</dbReference>
<dbReference type="Pfam" id="PF14538">
    <property type="entry name" value="Raptor_N"/>
    <property type="match status" value="1"/>
</dbReference>
<organism evidence="5 6">
    <name type="scientific">Reticulomyxa filosa</name>
    <dbReference type="NCBI Taxonomy" id="46433"/>
    <lineage>
        <taxon>Eukaryota</taxon>
        <taxon>Sar</taxon>
        <taxon>Rhizaria</taxon>
        <taxon>Retaria</taxon>
        <taxon>Foraminifera</taxon>
        <taxon>Monothalamids</taxon>
        <taxon>Reticulomyxidae</taxon>
        <taxon>Reticulomyxa</taxon>
    </lineage>
</organism>
<proteinExistence type="predicted"/>
<dbReference type="PANTHER" id="PTHR12848:SF16">
    <property type="entry name" value="REGULATORY-ASSOCIATED PROTEIN OF MTOR"/>
    <property type="match status" value="1"/>
</dbReference>
<dbReference type="GO" id="GO:0071230">
    <property type="term" value="P:cellular response to amino acid stimulus"/>
    <property type="evidence" value="ECO:0007669"/>
    <property type="project" value="TreeGrafter"/>
</dbReference>
<keyword evidence="6" id="KW-1185">Reference proteome</keyword>
<gene>
    <name evidence="5" type="ORF">RFI_18170</name>
</gene>
<evidence type="ECO:0000313" key="5">
    <source>
        <dbReference type="EMBL" id="ETO19068.1"/>
    </source>
</evidence>
<dbReference type="GO" id="GO:0009267">
    <property type="term" value="P:cellular response to starvation"/>
    <property type="evidence" value="ECO:0007669"/>
    <property type="project" value="TreeGrafter"/>
</dbReference>
<feature type="domain" description="Raptor N-terminal CASPase-like" evidence="4">
    <location>
        <begin position="1"/>
        <end position="76"/>
    </location>
</feature>
<dbReference type="InterPro" id="IPR004083">
    <property type="entry name" value="Raptor"/>
</dbReference>
<dbReference type="OrthoDB" id="10262360at2759"/>
<protein>
    <submittedName>
        <fullName evidence="5">Regulatory-associated protein of mTOR</fullName>
    </submittedName>
</protein>
<sequence>QGCAEGRALANDKRVLLYYNGHGVPIPSDIGEIWFFNRNYTEYVPVSIWDVSNWLGSPSVMIFDCSAAGRIINRYQTYRQEYVKTQLRDYAQMQMQLQVQSQASESVLLNQPLTQIPEGGVSWNGLQIETAPILFGACDEGEILPMNPEWPRDIFTSCLLTPLKIAVKWFVKTHEWLHISDEVIQLLDNPLVGGDSTDHKSPLGELAWILLTVTDTIAWNVLPTGFFFFFFF</sequence>
<dbReference type="InterPro" id="IPR029347">
    <property type="entry name" value="Raptor_N"/>
</dbReference>
<feature type="transmembrane region" description="Helical" evidence="3">
    <location>
        <begin position="206"/>
        <end position="231"/>
    </location>
</feature>
<dbReference type="PRINTS" id="PR01547">
    <property type="entry name" value="YEAST176DUF"/>
</dbReference>
<keyword evidence="3" id="KW-0812">Transmembrane</keyword>
<keyword evidence="3" id="KW-1133">Transmembrane helix</keyword>
<keyword evidence="1" id="KW-0853">WD repeat</keyword>
<evidence type="ECO:0000256" key="2">
    <source>
        <dbReference type="ARBA" id="ARBA00022737"/>
    </source>
</evidence>
<dbReference type="PANTHER" id="PTHR12848">
    <property type="entry name" value="REGULATORY-ASSOCIATED PROTEIN OF MTOR"/>
    <property type="match status" value="1"/>
</dbReference>
<dbReference type="AlphaFoldDB" id="X6MZI5"/>
<dbReference type="OMA" id="HEWLHIS"/>
<dbReference type="GO" id="GO:0030307">
    <property type="term" value="P:positive regulation of cell growth"/>
    <property type="evidence" value="ECO:0007669"/>
    <property type="project" value="TreeGrafter"/>
</dbReference>
<feature type="non-terminal residue" evidence="5">
    <location>
        <position position="1"/>
    </location>
</feature>
<accession>X6MZI5</accession>
<dbReference type="Proteomes" id="UP000023152">
    <property type="component" value="Unassembled WGS sequence"/>
</dbReference>
<dbReference type="SMART" id="SM01302">
    <property type="entry name" value="Raptor_N"/>
    <property type="match status" value="1"/>
</dbReference>
<evidence type="ECO:0000313" key="6">
    <source>
        <dbReference type="Proteomes" id="UP000023152"/>
    </source>
</evidence>
<evidence type="ECO:0000256" key="1">
    <source>
        <dbReference type="ARBA" id="ARBA00022574"/>
    </source>
</evidence>
<dbReference type="GO" id="GO:0031931">
    <property type="term" value="C:TORC1 complex"/>
    <property type="evidence" value="ECO:0007669"/>
    <property type="project" value="InterPro"/>
</dbReference>
<dbReference type="GO" id="GO:0010506">
    <property type="term" value="P:regulation of autophagy"/>
    <property type="evidence" value="ECO:0007669"/>
    <property type="project" value="TreeGrafter"/>
</dbReference>
<dbReference type="GO" id="GO:0031929">
    <property type="term" value="P:TOR signaling"/>
    <property type="evidence" value="ECO:0007669"/>
    <property type="project" value="InterPro"/>
</dbReference>
<evidence type="ECO:0000259" key="4">
    <source>
        <dbReference type="SMART" id="SM01302"/>
    </source>
</evidence>
<keyword evidence="3" id="KW-0472">Membrane</keyword>